<dbReference type="Pfam" id="PF00096">
    <property type="entry name" value="zf-C2H2"/>
    <property type="match status" value="2"/>
</dbReference>
<keyword evidence="2" id="KW-0479">Metal-binding</keyword>
<dbReference type="PROSITE" id="PS00028">
    <property type="entry name" value="ZINC_FINGER_C2H2_1"/>
    <property type="match status" value="2"/>
</dbReference>
<protein>
    <recommendedName>
        <fullName evidence="8">C2H2-type domain-containing protein</fullName>
    </recommendedName>
</protein>
<evidence type="ECO:0000256" key="1">
    <source>
        <dbReference type="ARBA" id="ARBA00004123"/>
    </source>
</evidence>
<feature type="domain" description="C2H2-type" evidence="8">
    <location>
        <begin position="3"/>
        <end position="30"/>
    </location>
</feature>
<keyword evidence="3" id="KW-0677">Repeat</keyword>
<dbReference type="Proteomes" id="UP001328107">
    <property type="component" value="Unassembled WGS sequence"/>
</dbReference>
<dbReference type="Gene3D" id="3.30.160.60">
    <property type="entry name" value="Classic Zinc Finger"/>
    <property type="match status" value="1"/>
</dbReference>
<dbReference type="FunFam" id="3.30.160.60:FF:000446">
    <property type="entry name" value="Zinc finger protein"/>
    <property type="match status" value="1"/>
</dbReference>
<feature type="non-terminal residue" evidence="9">
    <location>
        <position position="78"/>
    </location>
</feature>
<evidence type="ECO:0000256" key="2">
    <source>
        <dbReference type="ARBA" id="ARBA00022723"/>
    </source>
</evidence>
<proteinExistence type="predicted"/>
<feature type="domain" description="C2H2-type" evidence="8">
    <location>
        <begin position="35"/>
        <end position="62"/>
    </location>
</feature>
<dbReference type="SUPFAM" id="SSF57667">
    <property type="entry name" value="beta-beta-alpha zinc fingers"/>
    <property type="match status" value="1"/>
</dbReference>
<dbReference type="InterPro" id="IPR036236">
    <property type="entry name" value="Znf_C2H2_sf"/>
</dbReference>
<dbReference type="PROSITE" id="PS50157">
    <property type="entry name" value="ZINC_FINGER_C2H2_2"/>
    <property type="match status" value="2"/>
</dbReference>
<accession>A0AAN5C147</accession>
<name>A0AAN5C147_9BILA</name>
<reference evidence="10" key="1">
    <citation type="submission" date="2022-10" db="EMBL/GenBank/DDBJ databases">
        <title>Genome assembly of Pristionchus species.</title>
        <authorList>
            <person name="Yoshida K."/>
            <person name="Sommer R.J."/>
        </authorList>
    </citation>
    <scope>NUCLEOTIDE SEQUENCE [LARGE SCALE GENOMIC DNA]</scope>
    <source>
        <strain evidence="10">RS5460</strain>
    </source>
</reference>
<evidence type="ECO:0000256" key="4">
    <source>
        <dbReference type="ARBA" id="ARBA00022771"/>
    </source>
</evidence>
<dbReference type="GO" id="GO:0005634">
    <property type="term" value="C:nucleus"/>
    <property type="evidence" value="ECO:0007669"/>
    <property type="project" value="UniProtKB-SubCell"/>
</dbReference>
<keyword evidence="5" id="KW-0862">Zinc</keyword>
<dbReference type="PANTHER" id="PTHR24394">
    <property type="entry name" value="ZINC FINGER PROTEIN"/>
    <property type="match status" value="1"/>
</dbReference>
<dbReference type="AlphaFoldDB" id="A0AAN5C147"/>
<feature type="non-terminal residue" evidence="9">
    <location>
        <position position="1"/>
    </location>
</feature>
<keyword evidence="10" id="KW-1185">Reference proteome</keyword>
<dbReference type="GO" id="GO:0008270">
    <property type="term" value="F:zinc ion binding"/>
    <property type="evidence" value="ECO:0007669"/>
    <property type="project" value="UniProtKB-KW"/>
</dbReference>
<evidence type="ECO:0000256" key="5">
    <source>
        <dbReference type="ARBA" id="ARBA00022833"/>
    </source>
</evidence>
<evidence type="ECO:0000259" key="8">
    <source>
        <dbReference type="PROSITE" id="PS50157"/>
    </source>
</evidence>
<dbReference type="PANTHER" id="PTHR24394:SF29">
    <property type="entry name" value="MYONEURIN"/>
    <property type="match status" value="1"/>
</dbReference>
<dbReference type="InterPro" id="IPR013087">
    <property type="entry name" value="Znf_C2H2_type"/>
</dbReference>
<evidence type="ECO:0000313" key="9">
    <source>
        <dbReference type="EMBL" id="GMR32958.1"/>
    </source>
</evidence>
<evidence type="ECO:0000256" key="6">
    <source>
        <dbReference type="ARBA" id="ARBA00023242"/>
    </source>
</evidence>
<keyword evidence="6" id="KW-0539">Nucleus</keyword>
<evidence type="ECO:0000313" key="10">
    <source>
        <dbReference type="Proteomes" id="UP001328107"/>
    </source>
</evidence>
<comment type="caution">
    <text evidence="9">The sequence shown here is derived from an EMBL/GenBank/DDBJ whole genome shotgun (WGS) entry which is preliminary data.</text>
</comment>
<evidence type="ECO:0000256" key="3">
    <source>
        <dbReference type="ARBA" id="ARBA00022737"/>
    </source>
</evidence>
<gene>
    <name evidence="9" type="ORF">PMAYCL1PPCAC_03153</name>
</gene>
<sequence length="78" mass="8892">FPWKCDKCDKGYRTKSDVEIHTQSHQDDEAARKPHQCAICGARVTTAAVLLKHMNTHLPDEDPRREKFPCDICGKLLS</sequence>
<keyword evidence="4 7" id="KW-0863">Zinc-finger</keyword>
<evidence type="ECO:0000256" key="7">
    <source>
        <dbReference type="PROSITE-ProRule" id="PRU00042"/>
    </source>
</evidence>
<dbReference type="GO" id="GO:0000122">
    <property type="term" value="P:negative regulation of transcription by RNA polymerase II"/>
    <property type="evidence" value="ECO:0007669"/>
    <property type="project" value="UniProtKB-ARBA"/>
</dbReference>
<dbReference type="GO" id="GO:0000981">
    <property type="term" value="F:DNA-binding transcription factor activity, RNA polymerase II-specific"/>
    <property type="evidence" value="ECO:0007669"/>
    <property type="project" value="TreeGrafter"/>
</dbReference>
<comment type="subcellular location">
    <subcellularLocation>
        <location evidence="1">Nucleus</location>
    </subcellularLocation>
</comment>
<dbReference type="EMBL" id="BTRK01000001">
    <property type="protein sequence ID" value="GMR32958.1"/>
    <property type="molecule type" value="Genomic_DNA"/>
</dbReference>
<organism evidence="9 10">
    <name type="scientific">Pristionchus mayeri</name>
    <dbReference type="NCBI Taxonomy" id="1317129"/>
    <lineage>
        <taxon>Eukaryota</taxon>
        <taxon>Metazoa</taxon>
        <taxon>Ecdysozoa</taxon>
        <taxon>Nematoda</taxon>
        <taxon>Chromadorea</taxon>
        <taxon>Rhabditida</taxon>
        <taxon>Rhabditina</taxon>
        <taxon>Diplogasteromorpha</taxon>
        <taxon>Diplogasteroidea</taxon>
        <taxon>Neodiplogasteridae</taxon>
        <taxon>Pristionchus</taxon>
    </lineage>
</organism>
<dbReference type="SMART" id="SM00355">
    <property type="entry name" value="ZnF_C2H2"/>
    <property type="match status" value="2"/>
</dbReference>